<dbReference type="GO" id="GO:0016020">
    <property type="term" value="C:membrane"/>
    <property type="evidence" value="ECO:0007669"/>
    <property type="project" value="UniProtKB-SubCell"/>
</dbReference>
<organism evidence="7 8">
    <name type="scientific">Acinetobacter gandensis</name>
    <dbReference type="NCBI Taxonomy" id="1443941"/>
    <lineage>
        <taxon>Bacteria</taxon>
        <taxon>Pseudomonadati</taxon>
        <taxon>Pseudomonadota</taxon>
        <taxon>Gammaproteobacteria</taxon>
        <taxon>Moraxellales</taxon>
        <taxon>Moraxellaceae</taxon>
        <taxon>Acinetobacter</taxon>
    </lineage>
</organism>
<dbReference type="EMBL" id="LZDS01000015">
    <property type="protein sequence ID" value="OBX28935.1"/>
    <property type="molecule type" value="Genomic_DNA"/>
</dbReference>
<evidence type="ECO:0000313" key="8">
    <source>
        <dbReference type="Proteomes" id="UP000185753"/>
    </source>
</evidence>
<dbReference type="STRING" id="1443941.A9J31_14780"/>
<proteinExistence type="predicted"/>
<dbReference type="OrthoDB" id="6956705at2"/>
<dbReference type="Pfam" id="PF04610">
    <property type="entry name" value="TrbL"/>
    <property type="match status" value="1"/>
</dbReference>
<feature type="compositionally biased region" description="Low complexity" evidence="5">
    <location>
        <begin position="291"/>
        <end position="325"/>
    </location>
</feature>
<dbReference type="GO" id="GO:0030255">
    <property type="term" value="P:protein secretion by the type IV secretion system"/>
    <property type="evidence" value="ECO:0007669"/>
    <property type="project" value="InterPro"/>
</dbReference>
<evidence type="ECO:0000256" key="1">
    <source>
        <dbReference type="ARBA" id="ARBA00004141"/>
    </source>
</evidence>
<evidence type="ECO:0000313" key="7">
    <source>
        <dbReference type="EMBL" id="OBX28935.1"/>
    </source>
</evidence>
<evidence type="ECO:0000256" key="2">
    <source>
        <dbReference type="ARBA" id="ARBA00022692"/>
    </source>
</evidence>
<accession>A0A1A7R9I8</accession>
<name>A0A1A7R9I8_9GAMM</name>
<keyword evidence="2 6" id="KW-0812">Transmembrane</keyword>
<feature type="transmembrane region" description="Helical" evidence="6">
    <location>
        <begin position="202"/>
        <end position="226"/>
    </location>
</feature>
<gene>
    <name evidence="7" type="ORF">A9J31_14780</name>
</gene>
<reference evidence="8" key="1">
    <citation type="submission" date="2016-06" db="EMBL/GenBank/DDBJ databases">
        <authorList>
            <person name="Radolfova-Krizova L."/>
            <person name="Nemec A."/>
        </authorList>
    </citation>
    <scope>NUCLEOTIDE SEQUENCE [LARGE SCALE GENOMIC DNA]</scope>
    <source>
        <strain evidence="8">ANC 4275</strain>
    </source>
</reference>
<dbReference type="InterPro" id="IPR007688">
    <property type="entry name" value="Conjugal_tfr_TrbL/VirB6"/>
</dbReference>
<feature type="compositionally biased region" description="Polar residues" evidence="5">
    <location>
        <begin position="332"/>
        <end position="341"/>
    </location>
</feature>
<feature type="transmembrane region" description="Helical" evidence="6">
    <location>
        <begin position="61"/>
        <end position="81"/>
    </location>
</feature>
<comment type="caution">
    <text evidence="7">The sequence shown here is derived from an EMBL/GenBank/DDBJ whole genome shotgun (WGS) entry which is preliminary data.</text>
</comment>
<keyword evidence="3 6" id="KW-1133">Transmembrane helix</keyword>
<feature type="transmembrane region" description="Helical" evidence="6">
    <location>
        <begin position="173"/>
        <end position="190"/>
    </location>
</feature>
<keyword evidence="8" id="KW-1185">Reference proteome</keyword>
<feature type="transmembrane region" description="Helical" evidence="6">
    <location>
        <begin position="26"/>
        <end position="49"/>
    </location>
</feature>
<dbReference type="AlphaFoldDB" id="A0A1A7R9I8"/>
<evidence type="ECO:0008006" key="9">
    <source>
        <dbReference type="Google" id="ProtNLM"/>
    </source>
</evidence>
<feature type="transmembrane region" description="Helical" evidence="6">
    <location>
        <begin position="238"/>
        <end position="257"/>
    </location>
</feature>
<evidence type="ECO:0000256" key="6">
    <source>
        <dbReference type="SAM" id="Phobius"/>
    </source>
</evidence>
<evidence type="ECO:0000256" key="4">
    <source>
        <dbReference type="ARBA" id="ARBA00023136"/>
    </source>
</evidence>
<keyword evidence="4 6" id="KW-0472">Membrane</keyword>
<evidence type="ECO:0000256" key="3">
    <source>
        <dbReference type="ARBA" id="ARBA00022989"/>
    </source>
</evidence>
<dbReference type="RefSeq" id="WP_015060255.1">
    <property type="nucleotide sequence ID" value="NZ_LZDS01000015.1"/>
</dbReference>
<sequence>MAIITTLETKIDSLLASYVTGVSSNIASAIVPIALTAATIYILIIGYNIATGAQEDSIYTALWKFFKIAFVGGIALSAGVYQSFVVEAINGLAIGLIQIVSPGGESSLGALLDQVSVPWGDLIQKLGEEAESASGVFPDIGLYLSAAVVSVAQFLLFFIGTGLYLLAKISLQLCLGVGPIFILCAMFPATQKYFESWLSQTLSYVFTIGFITAIISMLFAFVSGMCTQIANNFDAGDILTSVVSLCIVAGTIVVIMWNIPTMASAITGGAGVQGVGRAVAQAITKGGGGNNSKSDSASATPTTGGSVQGNSSSSNNSNSSNTGGSKPLYQRHTLSNLKRNK</sequence>
<feature type="transmembrane region" description="Helical" evidence="6">
    <location>
        <begin position="140"/>
        <end position="166"/>
    </location>
</feature>
<evidence type="ECO:0000256" key="5">
    <source>
        <dbReference type="SAM" id="MobiDB-lite"/>
    </source>
</evidence>
<protein>
    <recommendedName>
        <fullName evidence="9">Conjugal transfer protein TrbL</fullName>
    </recommendedName>
</protein>
<comment type="subcellular location">
    <subcellularLocation>
        <location evidence="1">Membrane</location>
        <topology evidence="1">Multi-pass membrane protein</topology>
    </subcellularLocation>
</comment>
<feature type="region of interest" description="Disordered" evidence="5">
    <location>
        <begin position="286"/>
        <end position="341"/>
    </location>
</feature>
<dbReference type="Proteomes" id="UP000185753">
    <property type="component" value="Unassembled WGS sequence"/>
</dbReference>